<evidence type="ECO:0000256" key="1">
    <source>
        <dbReference type="ARBA" id="ARBA00001957"/>
    </source>
</evidence>
<dbReference type="Gene3D" id="1.10.1200.10">
    <property type="entry name" value="ACP-like"/>
    <property type="match status" value="1"/>
</dbReference>
<dbReference type="RefSeq" id="WP_193990626.1">
    <property type="nucleotide sequence ID" value="NZ_JADEXP010000011.1"/>
</dbReference>
<dbReference type="PROSITE" id="PS00012">
    <property type="entry name" value="PHOSPHOPANTETHEINE"/>
    <property type="match status" value="1"/>
</dbReference>
<evidence type="ECO:0000256" key="3">
    <source>
        <dbReference type="ARBA" id="ARBA00022450"/>
    </source>
</evidence>
<dbReference type="InterPro" id="IPR009081">
    <property type="entry name" value="PP-bd_ACP"/>
</dbReference>
<dbReference type="Pfam" id="PF13193">
    <property type="entry name" value="AMP-binding_C"/>
    <property type="match status" value="2"/>
</dbReference>
<dbReference type="InterPro" id="IPR000873">
    <property type="entry name" value="AMP-dep_synth/lig_dom"/>
</dbReference>
<reference evidence="6" key="1">
    <citation type="submission" date="2020-10" db="EMBL/GenBank/DDBJ databases">
        <authorList>
            <person name="Castelo-Branco R."/>
            <person name="Eusebio N."/>
            <person name="Adriana R."/>
            <person name="Vieira A."/>
            <person name="Brugerolle De Fraissinette N."/>
            <person name="Rezende De Castro R."/>
            <person name="Schneider M.P."/>
            <person name="Vasconcelos V."/>
            <person name="Leao P.N."/>
        </authorList>
    </citation>
    <scope>NUCLEOTIDE SEQUENCE</scope>
    <source>
        <strain evidence="6">LEGE 11479</strain>
    </source>
</reference>
<gene>
    <name evidence="6" type="ORF">IQ260_02720</name>
</gene>
<dbReference type="InterPro" id="IPR042099">
    <property type="entry name" value="ANL_N_sf"/>
</dbReference>
<dbReference type="SMART" id="SM00823">
    <property type="entry name" value="PKS_PP"/>
    <property type="match status" value="2"/>
</dbReference>
<feature type="domain" description="Carrier" evidence="5">
    <location>
        <begin position="205"/>
        <end position="280"/>
    </location>
</feature>
<keyword evidence="3" id="KW-0596">Phosphopantetheine</keyword>
<dbReference type="Pfam" id="PF00501">
    <property type="entry name" value="AMP-binding"/>
    <property type="match status" value="1"/>
</dbReference>
<organism evidence="6 7">
    <name type="scientific">Leptolyngbya cf. ectocarpi LEGE 11479</name>
    <dbReference type="NCBI Taxonomy" id="1828722"/>
    <lineage>
        <taxon>Bacteria</taxon>
        <taxon>Bacillati</taxon>
        <taxon>Cyanobacteriota</taxon>
        <taxon>Cyanophyceae</taxon>
        <taxon>Leptolyngbyales</taxon>
        <taxon>Leptolyngbyaceae</taxon>
        <taxon>Leptolyngbya group</taxon>
        <taxon>Leptolyngbya</taxon>
    </lineage>
</organism>
<proteinExistence type="inferred from homology"/>
<dbReference type="PROSITE" id="PS00455">
    <property type="entry name" value="AMP_BINDING"/>
    <property type="match status" value="1"/>
</dbReference>
<dbReference type="FunFam" id="1.10.1200.10:FF:000005">
    <property type="entry name" value="Nonribosomal peptide synthetase 1"/>
    <property type="match status" value="2"/>
</dbReference>
<dbReference type="InterPro" id="IPR006162">
    <property type="entry name" value="Ppantetheine_attach_site"/>
</dbReference>
<sequence length="1397" mass="156817">MKFRTVPVGRPVINTQIYILDTYLNLVPVGIEGELYVAGVGVGRGYLNRSGLTDERFIPNPFSTINDLNHSRLYKTGDRARYLPNGTIEFLGRIDHQVKVRGFRIELGEIEAALLSHSHVQQAVVIDREDNLGDKRLVAYMVCEAPLPACSTNWSEFLKAQLPSHMIPSAFVELEALPLTPNGKLDRRALPMPDTDLREAANFVAPRTPTEEITADIFAAVLGLETIGIHSNFFEFGGHSLLATQAISKLRGAFQVELPLRDLFEAPTVAELDQRIHQALTCEQSQHKLVPITAISREKSFPFPLSWSQERLWFLNQLEGASRAYNIPIVLKVEGSLNLDALAWAMQSVAERHEILRTTFHNPDGQPIQIVSPTAACSIPLEDFTTVPMEQQQDRVHQRIHQAATTPFNLTEGPLLRISLLHLFEKSYVLLLVFHHSIFDAWSGEVFVRELTTFYQVYQSQPAKVSPFPPLTHQYGDYAYWQRQHLNVVLEPQLKYWQQHLSGTLPALNFPTDYPQSAQPEYQGARCSRQLSVSLSTALKTLCREEDVTLFMALLAALNLLLARHTDQTDIIIGAPIAGRQHPGTENLIGFFVNLLPLRIDLSEIITFRELLAHVRDVTLAAYSNQDVPFEKLVEVLQPERALNRHPVFDVMLNFLQTSMAPPKVSGLELTPLEMPDMASKFWLTLHVREQENCLQLELAYRQSLFSAERMEIFLAQFETLLEQIVSMPNQAVHRYSLLVANPPWKLPDPSVPLVESPFEPVSALVMAQVRKHPDKTAITQAGQCWTYQDLMAEATRVADRLIDTGAQSGDVVAVYGERNFEFISSILGIFLSGTVLLTLDSNLPEQRLRLMVEQAKVRYLVILDNDLPRQWVPDPVHLLMEKPTVKSQQTAVKSAAMVSVQMSSLPQVKGDDPAYIFFTSGSTGIPKGVLGLHKGISHFVNWQRDTFEVGSEDRVAQLIRLSFDALLRDIFLPLTSGATLCLPTEDELSRDRILHWLEQENISILHTVPTVAQFWIANAPNIIKLPALRLAFFSGEPLTANFISQWRQTFTPAHNLINLYGATETTMVKTYYLVPQHLRPGSQPAGWPLPQTQTWVLRDNDQPCGIGEVGQIVVRTPFRTLGYINADSGQPPCFRPNPFRYDPDDLVYDTGDRGRFLPDGSLEVLGRLDSQLKIRGVRIQPGEIEAILNQDSDIDQSVVVARPDAKGENVLIAYLVPRHQTDIDRHQLHNSLFQRLPVYLIPTTYVILDTLPLTPSGKVDRSALPIPDLSISTLSTQIPPRTPTEISLVEIVANILRLDTVGIYDNFFALGGHSLQASQVIAYIQQTFGIKLPLRSLFEEPTVAALAKMIDIYQEKGNTNAASTTPIPKRSRRRVKRSAEGTLIIPAQLKQELQDN</sequence>
<dbReference type="InterPro" id="IPR036736">
    <property type="entry name" value="ACP-like_sf"/>
</dbReference>
<dbReference type="InterPro" id="IPR045851">
    <property type="entry name" value="AMP-bd_C_sf"/>
</dbReference>
<dbReference type="SUPFAM" id="SSF52777">
    <property type="entry name" value="CoA-dependent acyltransferases"/>
    <property type="match status" value="2"/>
</dbReference>
<evidence type="ECO:0000256" key="4">
    <source>
        <dbReference type="ARBA" id="ARBA00022553"/>
    </source>
</evidence>
<dbReference type="InterPro" id="IPR020845">
    <property type="entry name" value="AMP-binding_CS"/>
</dbReference>
<dbReference type="GO" id="GO:0005737">
    <property type="term" value="C:cytoplasm"/>
    <property type="evidence" value="ECO:0007669"/>
    <property type="project" value="TreeGrafter"/>
</dbReference>
<dbReference type="Pfam" id="PF00550">
    <property type="entry name" value="PP-binding"/>
    <property type="match status" value="2"/>
</dbReference>
<dbReference type="SUPFAM" id="SSF56801">
    <property type="entry name" value="Acetyl-CoA synthetase-like"/>
    <property type="match status" value="2"/>
</dbReference>
<feature type="domain" description="Carrier" evidence="5">
    <location>
        <begin position="1280"/>
        <end position="1355"/>
    </location>
</feature>
<name>A0A928ZSP8_LEPEC</name>
<dbReference type="FunFam" id="3.30.300.30:FF:000010">
    <property type="entry name" value="Enterobactin synthetase component F"/>
    <property type="match status" value="1"/>
</dbReference>
<dbReference type="PANTHER" id="PTHR45527">
    <property type="entry name" value="NONRIBOSOMAL PEPTIDE SYNTHETASE"/>
    <property type="match status" value="1"/>
</dbReference>
<dbReference type="CDD" id="cd05930">
    <property type="entry name" value="A_NRPS"/>
    <property type="match status" value="1"/>
</dbReference>
<comment type="cofactor">
    <cofactor evidence="1">
        <name>pantetheine 4'-phosphate</name>
        <dbReference type="ChEBI" id="CHEBI:47942"/>
    </cofactor>
</comment>
<evidence type="ECO:0000259" key="5">
    <source>
        <dbReference type="PROSITE" id="PS50075"/>
    </source>
</evidence>
<dbReference type="NCBIfam" id="TIGR01733">
    <property type="entry name" value="AA-adenyl-dom"/>
    <property type="match status" value="1"/>
</dbReference>
<dbReference type="GO" id="GO:0003824">
    <property type="term" value="F:catalytic activity"/>
    <property type="evidence" value="ECO:0007669"/>
    <property type="project" value="InterPro"/>
</dbReference>
<dbReference type="Proteomes" id="UP000615026">
    <property type="component" value="Unassembled WGS sequence"/>
</dbReference>
<dbReference type="GO" id="GO:0008610">
    <property type="term" value="P:lipid biosynthetic process"/>
    <property type="evidence" value="ECO:0007669"/>
    <property type="project" value="UniProtKB-ARBA"/>
</dbReference>
<dbReference type="InterPro" id="IPR025110">
    <property type="entry name" value="AMP-bd_C"/>
</dbReference>
<dbReference type="PANTHER" id="PTHR45527:SF1">
    <property type="entry name" value="FATTY ACID SYNTHASE"/>
    <property type="match status" value="1"/>
</dbReference>
<dbReference type="InterPro" id="IPR023213">
    <property type="entry name" value="CAT-like_dom_sf"/>
</dbReference>
<dbReference type="Gene3D" id="3.40.50.12780">
    <property type="entry name" value="N-terminal domain of ligase-like"/>
    <property type="match status" value="2"/>
</dbReference>
<keyword evidence="7" id="KW-1185">Reference proteome</keyword>
<dbReference type="InterPro" id="IPR029058">
    <property type="entry name" value="AB_hydrolase_fold"/>
</dbReference>
<dbReference type="CDD" id="cd19531">
    <property type="entry name" value="LCL_NRPS-like"/>
    <property type="match status" value="1"/>
</dbReference>
<dbReference type="GO" id="GO:0044550">
    <property type="term" value="P:secondary metabolite biosynthetic process"/>
    <property type="evidence" value="ECO:0007669"/>
    <property type="project" value="TreeGrafter"/>
</dbReference>
<dbReference type="FunFam" id="2.30.38.10:FF:000001">
    <property type="entry name" value="Non-ribosomal peptide synthetase PvdI"/>
    <property type="match status" value="1"/>
</dbReference>
<evidence type="ECO:0000313" key="6">
    <source>
        <dbReference type="EMBL" id="MBE9065561.1"/>
    </source>
</evidence>
<dbReference type="PROSITE" id="PS50075">
    <property type="entry name" value="CARRIER"/>
    <property type="match status" value="2"/>
</dbReference>
<keyword evidence="4" id="KW-0597">Phosphoprotein</keyword>
<dbReference type="Pfam" id="PF00668">
    <property type="entry name" value="Condensation"/>
    <property type="match status" value="1"/>
</dbReference>
<dbReference type="SUPFAM" id="SSF47336">
    <property type="entry name" value="ACP-like"/>
    <property type="match status" value="2"/>
</dbReference>
<comment type="caution">
    <text evidence="6">The sequence shown here is derived from an EMBL/GenBank/DDBJ whole genome shotgun (WGS) entry which is preliminary data.</text>
</comment>
<dbReference type="Gene3D" id="3.40.50.1820">
    <property type="entry name" value="alpha/beta hydrolase"/>
    <property type="match status" value="1"/>
</dbReference>
<protein>
    <submittedName>
        <fullName evidence="6">Amino acid adenylation domain-containing protein</fullName>
    </submittedName>
</protein>
<dbReference type="InterPro" id="IPR001242">
    <property type="entry name" value="Condensation_dom"/>
</dbReference>
<dbReference type="InterPro" id="IPR020806">
    <property type="entry name" value="PKS_PP-bd"/>
</dbReference>
<dbReference type="EMBL" id="JADEXP010000011">
    <property type="protein sequence ID" value="MBE9065561.1"/>
    <property type="molecule type" value="Genomic_DNA"/>
</dbReference>
<dbReference type="GO" id="GO:0043041">
    <property type="term" value="P:amino acid activation for nonribosomal peptide biosynthetic process"/>
    <property type="evidence" value="ECO:0007669"/>
    <property type="project" value="TreeGrafter"/>
</dbReference>
<accession>A0A928ZSP8</accession>
<dbReference type="Gene3D" id="3.30.559.30">
    <property type="entry name" value="Nonribosomal peptide synthetase, condensation domain"/>
    <property type="match status" value="1"/>
</dbReference>
<evidence type="ECO:0000256" key="2">
    <source>
        <dbReference type="ARBA" id="ARBA00006432"/>
    </source>
</evidence>
<comment type="similarity">
    <text evidence="2">Belongs to the ATP-dependent AMP-binding enzyme family.</text>
</comment>
<dbReference type="Gene3D" id="3.30.300.30">
    <property type="match status" value="2"/>
</dbReference>
<dbReference type="Gene3D" id="3.30.559.10">
    <property type="entry name" value="Chloramphenicol acetyltransferase-like domain"/>
    <property type="match status" value="1"/>
</dbReference>
<dbReference type="GO" id="GO:0031177">
    <property type="term" value="F:phosphopantetheine binding"/>
    <property type="evidence" value="ECO:0007669"/>
    <property type="project" value="InterPro"/>
</dbReference>
<evidence type="ECO:0000313" key="7">
    <source>
        <dbReference type="Proteomes" id="UP000615026"/>
    </source>
</evidence>
<dbReference type="InterPro" id="IPR010071">
    <property type="entry name" value="AA_adenyl_dom"/>
</dbReference>